<gene>
    <name evidence="8" type="ORF">GCM10022232_18150</name>
</gene>
<dbReference type="Gene3D" id="3.50.50.60">
    <property type="entry name" value="FAD/NAD(P)-binding domain"/>
    <property type="match status" value="1"/>
</dbReference>
<dbReference type="SUPFAM" id="SSF51905">
    <property type="entry name" value="FAD/NAD(P)-binding domain"/>
    <property type="match status" value="1"/>
</dbReference>
<dbReference type="InterPro" id="IPR036188">
    <property type="entry name" value="FAD/NAD-bd_sf"/>
</dbReference>
<feature type="region of interest" description="Disordered" evidence="6">
    <location>
        <begin position="355"/>
        <end position="376"/>
    </location>
</feature>
<dbReference type="EMBL" id="BAAAZX010000004">
    <property type="protein sequence ID" value="GAA3985688.1"/>
    <property type="molecule type" value="Genomic_DNA"/>
</dbReference>
<organism evidence="8 9">
    <name type="scientific">Streptomyces plumbiresistens</name>
    <dbReference type="NCBI Taxonomy" id="511811"/>
    <lineage>
        <taxon>Bacteria</taxon>
        <taxon>Bacillati</taxon>
        <taxon>Actinomycetota</taxon>
        <taxon>Actinomycetes</taxon>
        <taxon>Kitasatosporales</taxon>
        <taxon>Streptomycetaceae</taxon>
        <taxon>Streptomyces</taxon>
    </lineage>
</organism>
<feature type="domain" description="FAD-binding" evidence="7">
    <location>
        <begin position="10"/>
        <end position="350"/>
    </location>
</feature>
<dbReference type="Proteomes" id="UP001500456">
    <property type="component" value="Unassembled WGS sequence"/>
</dbReference>
<protein>
    <submittedName>
        <fullName evidence="8">FAD-dependent monooxygenase</fullName>
    </submittedName>
</protein>
<evidence type="ECO:0000256" key="1">
    <source>
        <dbReference type="ARBA" id="ARBA00001974"/>
    </source>
</evidence>
<dbReference type="PANTHER" id="PTHR13789">
    <property type="entry name" value="MONOOXYGENASE"/>
    <property type="match status" value="1"/>
</dbReference>
<keyword evidence="2" id="KW-0285">Flavoprotein</keyword>
<keyword evidence="5 8" id="KW-0503">Monooxygenase</keyword>
<dbReference type="SUPFAM" id="SSF54373">
    <property type="entry name" value="FAD-linked reductases, C-terminal domain"/>
    <property type="match status" value="1"/>
</dbReference>
<comment type="caution">
    <text evidence="8">The sequence shown here is derived from an EMBL/GenBank/DDBJ whole genome shotgun (WGS) entry which is preliminary data.</text>
</comment>
<reference evidence="9" key="1">
    <citation type="journal article" date="2019" name="Int. J. Syst. Evol. Microbiol.">
        <title>The Global Catalogue of Microorganisms (GCM) 10K type strain sequencing project: providing services to taxonomists for standard genome sequencing and annotation.</title>
        <authorList>
            <consortium name="The Broad Institute Genomics Platform"/>
            <consortium name="The Broad Institute Genome Sequencing Center for Infectious Disease"/>
            <person name="Wu L."/>
            <person name="Ma J."/>
        </authorList>
    </citation>
    <scope>NUCLEOTIDE SEQUENCE [LARGE SCALE GENOMIC DNA]</scope>
    <source>
        <strain evidence="9">JCM 16924</strain>
    </source>
</reference>
<proteinExistence type="predicted"/>
<evidence type="ECO:0000256" key="5">
    <source>
        <dbReference type="ARBA" id="ARBA00023033"/>
    </source>
</evidence>
<dbReference type="GO" id="GO:0004497">
    <property type="term" value="F:monooxygenase activity"/>
    <property type="evidence" value="ECO:0007669"/>
    <property type="project" value="UniProtKB-KW"/>
</dbReference>
<evidence type="ECO:0000256" key="4">
    <source>
        <dbReference type="ARBA" id="ARBA00023002"/>
    </source>
</evidence>
<dbReference type="PRINTS" id="PR00420">
    <property type="entry name" value="RNGMNOXGNASE"/>
</dbReference>
<comment type="cofactor">
    <cofactor evidence="1">
        <name>FAD</name>
        <dbReference type="ChEBI" id="CHEBI:57692"/>
    </cofactor>
</comment>
<sequence>MTTHVPGPRIAIVGGGIGGLAAAAFLRRAGLRATVYEQASALGEVGAGLVVAPNAVRLLRRLGVMEQFLRRAVPLEWGWEFRRWADGRVLSVEQLSGVCERLYGERTYAVHRAGLLDTVKAAVPGDWIRLGARCTSVDESPDSVQLRFADGRRIEADVVIGADGVHSVVRSAVAEPAPPEYSGICAFRTIVPADAAADFALRPAQTLWLGPDRHFVHYPINGGQAVNVVAFAPAGDYTDESWSATTTTEEFYAEFAGWDPRVTDLIAAGGVPGRWALLDRAPLRHWSRGRATLLGDAAHPMFPFFAQGAAQSIEDAAVLARCLAASGDEPEQALKQYEATRLERTTRLQQISHARRDVNHLPDGPEQQARDKALGGSDPLVGNGWIYGYDAEEVPIS</sequence>
<keyword evidence="4" id="KW-0560">Oxidoreductase</keyword>
<keyword evidence="9" id="KW-1185">Reference proteome</keyword>
<dbReference type="PANTHER" id="PTHR13789:SF318">
    <property type="entry name" value="GERANYLGERANYL DIPHOSPHATE REDUCTASE"/>
    <property type="match status" value="1"/>
</dbReference>
<evidence type="ECO:0000256" key="6">
    <source>
        <dbReference type="SAM" id="MobiDB-lite"/>
    </source>
</evidence>
<evidence type="ECO:0000313" key="8">
    <source>
        <dbReference type="EMBL" id="GAA3985688.1"/>
    </source>
</evidence>
<evidence type="ECO:0000256" key="2">
    <source>
        <dbReference type="ARBA" id="ARBA00022630"/>
    </source>
</evidence>
<evidence type="ECO:0000313" key="9">
    <source>
        <dbReference type="Proteomes" id="UP001500456"/>
    </source>
</evidence>
<name>A0ABP7QNX4_9ACTN</name>
<dbReference type="InterPro" id="IPR050493">
    <property type="entry name" value="FAD-dep_Monooxygenase_BioMet"/>
</dbReference>
<evidence type="ECO:0000256" key="3">
    <source>
        <dbReference type="ARBA" id="ARBA00022827"/>
    </source>
</evidence>
<evidence type="ECO:0000259" key="7">
    <source>
        <dbReference type="Pfam" id="PF01494"/>
    </source>
</evidence>
<dbReference type="RefSeq" id="WP_345562364.1">
    <property type="nucleotide sequence ID" value="NZ_BAAAZX010000004.1"/>
</dbReference>
<dbReference type="InterPro" id="IPR002938">
    <property type="entry name" value="FAD-bd"/>
</dbReference>
<accession>A0ABP7QNX4</accession>
<keyword evidence="3" id="KW-0274">FAD</keyword>
<dbReference type="Pfam" id="PF01494">
    <property type="entry name" value="FAD_binding_3"/>
    <property type="match status" value="1"/>
</dbReference>